<evidence type="ECO:0000313" key="3">
    <source>
        <dbReference type="Proteomes" id="UP001595955"/>
    </source>
</evidence>
<keyword evidence="3" id="KW-1185">Reference proteome</keyword>
<keyword evidence="1" id="KW-0472">Membrane</keyword>
<keyword evidence="1" id="KW-1133">Transmembrane helix</keyword>
<evidence type="ECO:0000313" key="2">
    <source>
        <dbReference type="EMBL" id="MFC4555846.1"/>
    </source>
</evidence>
<dbReference type="Proteomes" id="UP001595955">
    <property type="component" value="Unassembled WGS sequence"/>
</dbReference>
<feature type="transmembrane region" description="Helical" evidence="1">
    <location>
        <begin position="119"/>
        <end position="136"/>
    </location>
</feature>
<organism evidence="2 3">
    <name type="scientific">Georgenia faecalis</name>
    <dbReference type="NCBI Taxonomy" id="2483799"/>
    <lineage>
        <taxon>Bacteria</taxon>
        <taxon>Bacillati</taxon>
        <taxon>Actinomycetota</taxon>
        <taxon>Actinomycetes</taxon>
        <taxon>Micrococcales</taxon>
        <taxon>Bogoriellaceae</taxon>
        <taxon>Georgenia</taxon>
    </lineage>
</organism>
<keyword evidence="1" id="KW-0812">Transmembrane</keyword>
<name>A0ABV9DBW3_9MICO</name>
<reference evidence="3" key="1">
    <citation type="journal article" date="2019" name="Int. J. Syst. Evol. Microbiol.">
        <title>The Global Catalogue of Microorganisms (GCM) 10K type strain sequencing project: providing services to taxonomists for standard genome sequencing and annotation.</title>
        <authorList>
            <consortium name="The Broad Institute Genomics Platform"/>
            <consortium name="The Broad Institute Genome Sequencing Center for Infectious Disease"/>
            <person name="Wu L."/>
            <person name="Ma J."/>
        </authorList>
    </citation>
    <scope>NUCLEOTIDE SEQUENCE [LARGE SCALE GENOMIC DNA]</scope>
    <source>
        <strain evidence="3">JCM 3369</strain>
    </source>
</reference>
<gene>
    <name evidence="2" type="ORF">ACFO3F_11360</name>
</gene>
<comment type="caution">
    <text evidence="2">The sequence shown here is derived from an EMBL/GenBank/DDBJ whole genome shotgun (WGS) entry which is preliminary data.</text>
</comment>
<accession>A0ABV9DBW3</accession>
<feature type="transmembrane region" description="Helical" evidence="1">
    <location>
        <begin position="20"/>
        <end position="40"/>
    </location>
</feature>
<protein>
    <recommendedName>
        <fullName evidence="4">Integral membrane protein</fullName>
    </recommendedName>
</protein>
<sequence>MSAGLSTTPAEDRRRPAYGVGRVLIAVYAVFAISATARAVVQLLRDASEAPLAYGLSALAAVVYVAATVLLAHNGRRARRAAWVAVLFELTGVLVVGALSLSRPELFGEDTVWSAFGQGYGYVPLVLPLLGMVWLWRSSPVRIAATAGG</sequence>
<dbReference type="EMBL" id="JBHSGF010000007">
    <property type="protein sequence ID" value="MFC4555846.1"/>
    <property type="molecule type" value="Genomic_DNA"/>
</dbReference>
<feature type="transmembrane region" description="Helical" evidence="1">
    <location>
        <begin position="81"/>
        <end position="99"/>
    </location>
</feature>
<evidence type="ECO:0000256" key="1">
    <source>
        <dbReference type="SAM" id="Phobius"/>
    </source>
</evidence>
<evidence type="ECO:0008006" key="4">
    <source>
        <dbReference type="Google" id="ProtNLM"/>
    </source>
</evidence>
<dbReference type="RefSeq" id="WP_241236937.1">
    <property type="nucleotide sequence ID" value="NZ_CP033325.1"/>
</dbReference>
<proteinExistence type="predicted"/>
<feature type="transmembrane region" description="Helical" evidence="1">
    <location>
        <begin position="52"/>
        <end position="72"/>
    </location>
</feature>